<dbReference type="InterPro" id="IPR009003">
    <property type="entry name" value="Peptidase_S1_PA"/>
</dbReference>
<evidence type="ECO:0000313" key="4">
    <source>
        <dbReference type="EMBL" id="ABV94626.1"/>
    </source>
</evidence>
<feature type="signal peptide" evidence="2">
    <location>
        <begin position="1"/>
        <end position="21"/>
    </location>
</feature>
<name>A8LJM3_DINSH</name>
<dbReference type="Proteomes" id="UP000006833">
    <property type="component" value="Chromosome"/>
</dbReference>
<dbReference type="RefSeq" id="WP_012179554.1">
    <property type="nucleotide sequence ID" value="NC_009952.1"/>
</dbReference>
<dbReference type="PANTHER" id="PTHR15462">
    <property type="entry name" value="SERINE PROTEASE"/>
    <property type="match status" value="1"/>
</dbReference>
<keyword evidence="5" id="KW-1185">Reference proteome</keyword>
<dbReference type="STRING" id="398580.Dshi_2893"/>
<dbReference type="Pfam" id="PF13365">
    <property type="entry name" value="Trypsin_2"/>
    <property type="match status" value="1"/>
</dbReference>
<evidence type="ECO:0000256" key="2">
    <source>
        <dbReference type="SAM" id="SignalP"/>
    </source>
</evidence>
<dbReference type="HOGENOM" id="CLU_071546_1_0_5"/>
<dbReference type="PANTHER" id="PTHR15462:SF8">
    <property type="entry name" value="SERINE PROTEASE"/>
    <property type="match status" value="1"/>
</dbReference>
<dbReference type="PRINTS" id="PR00722">
    <property type="entry name" value="CHYMOTRYPSIN"/>
</dbReference>
<feature type="domain" description="Peptidase S1" evidence="3">
    <location>
        <begin position="14"/>
        <end position="240"/>
    </location>
</feature>
<protein>
    <recommendedName>
        <fullName evidence="3">Peptidase S1 domain-containing protein</fullName>
    </recommendedName>
</protein>
<dbReference type="InterPro" id="IPR043504">
    <property type="entry name" value="Peptidase_S1_PA_chymotrypsin"/>
</dbReference>
<dbReference type="InterPro" id="IPR018114">
    <property type="entry name" value="TRYPSIN_HIS"/>
</dbReference>
<dbReference type="GO" id="GO:0006508">
    <property type="term" value="P:proteolysis"/>
    <property type="evidence" value="ECO:0007669"/>
    <property type="project" value="InterPro"/>
</dbReference>
<sequence>MIGLRAALLVLLGLMGGPLAAQDKPLEALETADKIRAYQAVGRLDIGGRGFCTGTLVTMDLVLTAAHCLYDKRSGARVPATEITFKPGLRNGRAAAYRSIRRAAVHPDYTYGDPDTIQRVATDLAILELAQPIRQSNITPLVVDQTPRWLTQVALVSYARDREEVLSLQQSCRVLEREAAVQVLSCDVDFGSSGAPVLSWLGGVPRVVSVVSAKSIYNEERVALAVKVETAVEDLRAHLSETDGVFKREAPQIRTLTRERAMDGAGAKFLRP</sequence>
<reference evidence="5" key="1">
    <citation type="journal article" date="2010" name="ISME J.">
        <title>The complete genome sequence of the algal symbiont Dinoroseobacter shibae: a hitchhiker's guide to life in the sea.</title>
        <authorList>
            <person name="Wagner-Dobler I."/>
            <person name="Ballhausen B."/>
            <person name="Berger M."/>
            <person name="Brinkhoff T."/>
            <person name="Buchholz I."/>
            <person name="Bunk B."/>
            <person name="Cypionka H."/>
            <person name="Daniel R."/>
            <person name="Drepper T."/>
            <person name="Gerdts G."/>
            <person name="Hahnke S."/>
            <person name="Han C."/>
            <person name="Jahn D."/>
            <person name="Kalhoefer D."/>
            <person name="Kiss H."/>
            <person name="Klenk H.P."/>
            <person name="Kyrpides N."/>
            <person name="Liebl W."/>
            <person name="Liesegang H."/>
            <person name="Meincke L."/>
            <person name="Pati A."/>
            <person name="Petersen J."/>
            <person name="Piekarski T."/>
            <person name="Pommerenke C."/>
            <person name="Pradella S."/>
            <person name="Pukall R."/>
            <person name="Rabus R."/>
            <person name="Stackebrandt E."/>
            <person name="Thole S."/>
            <person name="Thompson L."/>
            <person name="Tielen P."/>
            <person name="Tomasch J."/>
            <person name="von Jan M."/>
            <person name="Wanphrut N."/>
            <person name="Wichels A."/>
            <person name="Zech H."/>
            <person name="Simon M."/>
        </authorList>
    </citation>
    <scope>NUCLEOTIDE SEQUENCE [LARGE SCALE GENOMIC DNA]</scope>
    <source>
        <strain evidence="5">DSM 16493 / NCIMB 14021 / DFL 12</strain>
    </source>
</reference>
<dbReference type="PROSITE" id="PS50240">
    <property type="entry name" value="TRYPSIN_DOM"/>
    <property type="match status" value="1"/>
</dbReference>
<organism evidence="4 5">
    <name type="scientific">Dinoroseobacter shibae (strain DSM 16493 / NCIMB 14021 / DFL 12)</name>
    <dbReference type="NCBI Taxonomy" id="398580"/>
    <lineage>
        <taxon>Bacteria</taxon>
        <taxon>Pseudomonadati</taxon>
        <taxon>Pseudomonadota</taxon>
        <taxon>Alphaproteobacteria</taxon>
        <taxon>Rhodobacterales</taxon>
        <taxon>Roseobacteraceae</taxon>
        <taxon>Dinoroseobacter</taxon>
    </lineage>
</organism>
<dbReference type="InterPro" id="IPR050966">
    <property type="entry name" value="Glutamyl_endopeptidase"/>
</dbReference>
<dbReference type="EMBL" id="CP000830">
    <property type="protein sequence ID" value="ABV94626.1"/>
    <property type="molecule type" value="Genomic_DNA"/>
</dbReference>
<dbReference type="SUPFAM" id="SSF50494">
    <property type="entry name" value="Trypsin-like serine proteases"/>
    <property type="match status" value="1"/>
</dbReference>
<accession>A8LJM3</accession>
<dbReference type="Gene3D" id="2.40.10.10">
    <property type="entry name" value="Trypsin-like serine proteases"/>
    <property type="match status" value="2"/>
</dbReference>
<evidence type="ECO:0000259" key="3">
    <source>
        <dbReference type="PROSITE" id="PS50240"/>
    </source>
</evidence>
<keyword evidence="1 2" id="KW-0732">Signal</keyword>
<evidence type="ECO:0000256" key="1">
    <source>
        <dbReference type="ARBA" id="ARBA00022729"/>
    </source>
</evidence>
<evidence type="ECO:0000313" key="5">
    <source>
        <dbReference type="Proteomes" id="UP000006833"/>
    </source>
</evidence>
<proteinExistence type="predicted"/>
<dbReference type="InterPro" id="IPR001254">
    <property type="entry name" value="Trypsin_dom"/>
</dbReference>
<dbReference type="PROSITE" id="PS00134">
    <property type="entry name" value="TRYPSIN_HIS"/>
    <property type="match status" value="1"/>
</dbReference>
<feature type="chain" id="PRO_5002723298" description="Peptidase S1 domain-containing protein" evidence="2">
    <location>
        <begin position="22"/>
        <end position="272"/>
    </location>
</feature>
<dbReference type="KEGG" id="dsh:Dshi_2893"/>
<dbReference type="eggNOG" id="COG3591">
    <property type="taxonomic scope" value="Bacteria"/>
</dbReference>
<dbReference type="InterPro" id="IPR001314">
    <property type="entry name" value="Peptidase_S1A"/>
</dbReference>
<dbReference type="GO" id="GO:0004252">
    <property type="term" value="F:serine-type endopeptidase activity"/>
    <property type="evidence" value="ECO:0007669"/>
    <property type="project" value="InterPro"/>
</dbReference>
<dbReference type="AlphaFoldDB" id="A8LJM3"/>
<dbReference type="MEROPS" id="S01.260"/>
<gene>
    <name evidence="4" type="ordered locus">Dshi_2893</name>
</gene>